<gene>
    <name evidence="3" type="ORF">NCTC13336_01009</name>
</gene>
<feature type="region of interest" description="Disordered" evidence="1">
    <location>
        <begin position="91"/>
        <end position="113"/>
    </location>
</feature>
<sequence length="113" mass="12702">MMTLPLFLFVGAACGLLAAWLCLPLRLHWFLLWTALASLFFPWLLYTAQTAGFDAHEALIWLPLAVVPAAACGFAAALFLRLMAWLARPYRSSEKARRTETASKQSLKHEKHD</sequence>
<feature type="transmembrane region" description="Helical" evidence="2">
    <location>
        <begin position="58"/>
        <end position="80"/>
    </location>
</feature>
<protein>
    <submittedName>
        <fullName evidence="3">Uncharacterized protein</fullName>
    </submittedName>
</protein>
<accession>A0A377R0I8</accession>
<evidence type="ECO:0000256" key="2">
    <source>
        <dbReference type="SAM" id="Phobius"/>
    </source>
</evidence>
<evidence type="ECO:0000256" key="1">
    <source>
        <dbReference type="SAM" id="MobiDB-lite"/>
    </source>
</evidence>
<dbReference type="Proteomes" id="UP000254293">
    <property type="component" value="Unassembled WGS sequence"/>
</dbReference>
<evidence type="ECO:0000313" key="4">
    <source>
        <dbReference type="Proteomes" id="UP000254293"/>
    </source>
</evidence>
<dbReference type="EMBL" id="UGJJ01000001">
    <property type="protein sequence ID" value="STR00787.1"/>
    <property type="molecule type" value="Genomic_DNA"/>
</dbReference>
<reference evidence="3 4" key="1">
    <citation type="submission" date="2018-06" db="EMBL/GenBank/DDBJ databases">
        <authorList>
            <consortium name="Pathogen Informatics"/>
            <person name="Doyle S."/>
        </authorList>
    </citation>
    <scope>NUCLEOTIDE SEQUENCE [LARGE SCALE GENOMIC DNA]</scope>
    <source>
        <strain evidence="3 4">NCTC13336</strain>
    </source>
</reference>
<keyword evidence="2" id="KW-0812">Transmembrane</keyword>
<feature type="transmembrane region" description="Helical" evidence="2">
    <location>
        <begin position="28"/>
        <end position="46"/>
    </location>
</feature>
<keyword evidence="4" id="KW-1185">Reference proteome</keyword>
<organism evidence="3 4">
    <name type="scientific">Kingella potus</name>
    <dbReference type="NCBI Taxonomy" id="265175"/>
    <lineage>
        <taxon>Bacteria</taxon>
        <taxon>Pseudomonadati</taxon>
        <taxon>Pseudomonadota</taxon>
        <taxon>Betaproteobacteria</taxon>
        <taxon>Neisseriales</taxon>
        <taxon>Neisseriaceae</taxon>
        <taxon>Kingella</taxon>
    </lineage>
</organism>
<dbReference type="AlphaFoldDB" id="A0A377R0I8"/>
<evidence type="ECO:0000313" key="3">
    <source>
        <dbReference type="EMBL" id="STR00787.1"/>
    </source>
</evidence>
<proteinExistence type="predicted"/>
<name>A0A377R0I8_9NEIS</name>
<keyword evidence="2" id="KW-1133">Transmembrane helix</keyword>
<keyword evidence="2" id="KW-0472">Membrane</keyword>